<keyword evidence="3" id="KW-1185">Reference proteome</keyword>
<proteinExistence type="predicted"/>
<feature type="compositionally biased region" description="Basic residues" evidence="1">
    <location>
        <begin position="153"/>
        <end position="173"/>
    </location>
</feature>
<evidence type="ECO:0000313" key="3">
    <source>
        <dbReference type="Proteomes" id="UP001485043"/>
    </source>
</evidence>
<feature type="compositionally biased region" description="Low complexity" evidence="1">
    <location>
        <begin position="134"/>
        <end position="152"/>
    </location>
</feature>
<feature type="compositionally biased region" description="Acidic residues" evidence="1">
    <location>
        <begin position="15"/>
        <end position="25"/>
    </location>
</feature>
<comment type="caution">
    <text evidence="2">The sequence shown here is derived from an EMBL/GenBank/DDBJ whole genome shotgun (WGS) entry which is preliminary data.</text>
</comment>
<dbReference type="EMBL" id="JALJOV010000052">
    <property type="protein sequence ID" value="KAK9867985.1"/>
    <property type="molecule type" value="Genomic_DNA"/>
</dbReference>
<reference evidence="2 3" key="1">
    <citation type="journal article" date="2024" name="Nat. Commun.">
        <title>Phylogenomics reveals the evolutionary origins of lichenization in chlorophyte algae.</title>
        <authorList>
            <person name="Puginier C."/>
            <person name="Libourel C."/>
            <person name="Otte J."/>
            <person name="Skaloud P."/>
            <person name="Haon M."/>
            <person name="Grisel S."/>
            <person name="Petersen M."/>
            <person name="Berrin J.G."/>
            <person name="Delaux P.M."/>
            <person name="Dal Grande F."/>
            <person name="Keller J."/>
        </authorList>
    </citation>
    <scope>NUCLEOTIDE SEQUENCE [LARGE SCALE GENOMIC DNA]</scope>
    <source>
        <strain evidence="2 3">SAG 2523</strain>
    </source>
</reference>
<feature type="compositionally biased region" description="Low complexity" evidence="1">
    <location>
        <begin position="42"/>
        <end position="69"/>
    </location>
</feature>
<name>A0AAW1TEK0_9CHLO</name>
<accession>A0AAW1TEK0</accession>
<feature type="region of interest" description="Disordered" evidence="1">
    <location>
        <begin position="1"/>
        <end position="212"/>
    </location>
</feature>
<sequence length="266" mass="27778">MRNKRTTPQRSEGSAEYEEPPDFLGEEPQYGDETSMTEPEAQDQQHAAAAETQKQAPAAAAAPKARNQAGPQAVPESGRRASRRPRAQKRVTLEEAYGSSSQEDGEGASGAEDNDDTSSVSALDLRDAEEVPDSDCSSDASLASEAESAGPPAKRKAPAGKKGATARKDRRKSPYPPLDGAMESQWHLHLAAPAEERLPADGDTGPACGTFTELPAGSGGLEGSCPARSKLVPLNGRASGPASGRSLGLGRKPGTIWSFAWVQTAT</sequence>
<feature type="compositionally biased region" description="Basic residues" evidence="1">
    <location>
        <begin position="80"/>
        <end position="89"/>
    </location>
</feature>
<organism evidence="2 3">
    <name type="scientific">Apatococcus fuscideae</name>
    <dbReference type="NCBI Taxonomy" id="2026836"/>
    <lineage>
        <taxon>Eukaryota</taxon>
        <taxon>Viridiplantae</taxon>
        <taxon>Chlorophyta</taxon>
        <taxon>core chlorophytes</taxon>
        <taxon>Trebouxiophyceae</taxon>
        <taxon>Chlorellales</taxon>
        <taxon>Chlorellaceae</taxon>
        <taxon>Apatococcus</taxon>
    </lineage>
</organism>
<protein>
    <submittedName>
        <fullName evidence="2">Uncharacterized protein</fullName>
    </submittedName>
</protein>
<dbReference type="Proteomes" id="UP001485043">
    <property type="component" value="Unassembled WGS sequence"/>
</dbReference>
<gene>
    <name evidence="2" type="ORF">WJX84_008809</name>
</gene>
<dbReference type="AlphaFoldDB" id="A0AAW1TEK0"/>
<evidence type="ECO:0000313" key="2">
    <source>
        <dbReference type="EMBL" id="KAK9867985.1"/>
    </source>
</evidence>
<evidence type="ECO:0000256" key="1">
    <source>
        <dbReference type="SAM" id="MobiDB-lite"/>
    </source>
</evidence>